<evidence type="ECO:0000256" key="2">
    <source>
        <dbReference type="ARBA" id="ARBA00022801"/>
    </source>
</evidence>
<dbReference type="GO" id="GO:0005975">
    <property type="term" value="P:carbohydrate metabolic process"/>
    <property type="evidence" value="ECO:0007669"/>
    <property type="project" value="InterPro"/>
</dbReference>
<feature type="signal peptide" evidence="4">
    <location>
        <begin position="1"/>
        <end position="18"/>
    </location>
</feature>
<keyword evidence="4" id="KW-0732">Signal</keyword>
<dbReference type="EMBL" id="MU150235">
    <property type="protein sequence ID" value="KAF9467955.1"/>
    <property type="molecule type" value="Genomic_DNA"/>
</dbReference>
<feature type="chain" id="PRO_5040263768" evidence="4">
    <location>
        <begin position="19"/>
        <end position="349"/>
    </location>
</feature>
<dbReference type="InterPro" id="IPR017853">
    <property type="entry name" value="GH"/>
</dbReference>
<dbReference type="Proteomes" id="UP000807353">
    <property type="component" value="Unassembled WGS sequence"/>
</dbReference>
<dbReference type="GO" id="GO:0004553">
    <property type="term" value="F:hydrolase activity, hydrolyzing O-glycosyl compounds"/>
    <property type="evidence" value="ECO:0007669"/>
    <property type="project" value="InterPro"/>
</dbReference>
<dbReference type="InterPro" id="IPR036962">
    <property type="entry name" value="Glyco_hydro_3_N_sf"/>
</dbReference>
<protein>
    <submittedName>
        <fullName evidence="6">Glycoside hydrolase family 3 protein</fullName>
    </submittedName>
</protein>
<dbReference type="OrthoDB" id="4215304at2759"/>
<dbReference type="PANTHER" id="PTHR30480:SF14">
    <property type="entry name" value="HYDROLASE, PUTATIVE (AFU_ORTHOLOGUE AFUA_4G13770)-RELATED"/>
    <property type="match status" value="1"/>
</dbReference>
<evidence type="ECO:0000256" key="3">
    <source>
        <dbReference type="ARBA" id="ARBA00023295"/>
    </source>
</evidence>
<evidence type="ECO:0000313" key="7">
    <source>
        <dbReference type="Proteomes" id="UP000807353"/>
    </source>
</evidence>
<comment type="caution">
    <text evidence="6">The sequence shown here is derived from an EMBL/GenBank/DDBJ whole genome shotgun (WGS) entry which is preliminary data.</text>
</comment>
<dbReference type="InterPro" id="IPR001764">
    <property type="entry name" value="Glyco_hydro_3_N"/>
</dbReference>
<keyword evidence="2 6" id="KW-0378">Hydrolase</keyword>
<dbReference type="SUPFAM" id="SSF51445">
    <property type="entry name" value="(Trans)glycosidases"/>
    <property type="match status" value="1"/>
</dbReference>
<evidence type="ECO:0000313" key="6">
    <source>
        <dbReference type="EMBL" id="KAF9467955.1"/>
    </source>
</evidence>
<dbReference type="Pfam" id="PF00933">
    <property type="entry name" value="Glyco_hydro_3"/>
    <property type="match status" value="1"/>
</dbReference>
<name>A0A9P5YFZ2_9AGAR</name>
<dbReference type="GO" id="GO:0009254">
    <property type="term" value="P:peptidoglycan turnover"/>
    <property type="evidence" value="ECO:0007669"/>
    <property type="project" value="TreeGrafter"/>
</dbReference>
<evidence type="ECO:0000256" key="1">
    <source>
        <dbReference type="ARBA" id="ARBA00005336"/>
    </source>
</evidence>
<dbReference type="Gene3D" id="3.20.20.300">
    <property type="entry name" value="Glycoside hydrolase, family 3, N-terminal domain"/>
    <property type="match status" value="1"/>
</dbReference>
<dbReference type="InterPro" id="IPR050226">
    <property type="entry name" value="NagZ_Beta-hexosaminidase"/>
</dbReference>
<gene>
    <name evidence="6" type="ORF">BDZ94DRAFT_1210496</name>
</gene>
<organism evidence="6 7">
    <name type="scientific">Collybia nuda</name>
    <dbReference type="NCBI Taxonomy" id="64659"/>
    <lineage>
        <taxon>Eukaryota</taxon>
        <taxon>Fungi</taxon>
        <taxon>Dikarya</taxon>
        <taxon>Basidiomycota</taxon>
        <taxon>Agaricomycotina</taxon>
        <taxon>Agaricomycetes</taxon>
        <taxon>Agaricomycetidae</taxon>
        <taxon>Agaricales</taxon>
        <taxon>Tricholomatineae</taxon>
        <taxon>Clitocybaceae</taxon>
        <taxon>Collybia</taxon>
    </lineage>
</organism>
<evidence type="ECO:0000259" key="5">
    <source>
        <dbReference type="Pfam" id="PF00933"/>
    </source>
</evidence>
<sequence length="349" mass="36114">MILSTTLALCLSAALANALTTAQKAGMRVIYSYPGAAPPQSLLDNISAGLVSGVIFFKENIGTDFLNVISQMNAANAKSPVGLPLLLMTDQEGGQVRRLPGEPVLSAKQMGLSSNPGATSSTAGTDCASNMLSFGMNVNLAPVLDVYRQPGDFEDFFQRSFGNTSTLVDTCGTAFIKAQQAGGVAATAKHFPGLGAATHDQNTDSTPVTLGLTLSIIRSVDEVPYINAIKNGLKLVMPSWAVYKSVDTLPAGLSPFWLKTELRGRLGFTGVTISDAIEAGSLVSFGTDAQRSIIAAAAGMDLILAAGRSASQGRTIVDAMTTALGDGTLNASESDAAVARITSLRQSFA</sequence>
<keyword evidence="7" id="KW-1185">Reference proteome</keyword>
<reference evidence="6" key="1">
    <citation type="submission" date="2020-11" db="EMBL/GenBank/DDBJ databases">
        <authorList>
            <consortium name="DOE Joint Genome Institute"/>
            <person name="Ahrendt S."/>
            <person name="Riley R."/>
            <person name="Andreopoulos W."/>
            <person name="Labutti K."/>
            <person name="Pangilinan J."/>
            <person name="Ruiz-Duenas F.J."/>
            <person name="Barrasa J.M."/>
            <person name="Sanchez-Garcia M."/>
            <person name="Camarero S."/>
            <person name="Miyauchi S."/>
            <person name="Serrano A."/>
            <person name="Linde D."/>
            <person name="Babiker R."/>
            <person name="Drula E."/>
            <person name="Ayuso-Fernandez I."/>
            <person name="Pacheco R."/>
            <person name="Padilla G."/>
            <person name="Ferreira P."/>
            <person name="Barriuso J."/>
            <person name="Kellner H."/>
            <person name="Castanera R."/>
            <person name="Alfaro M."/>
            <person name="Ramirez L."/>
            <person name="Pisabarro A.G."/>
            <person name="Kuo A."/>
            <person name="Tritt A."/>
            <person name="Lipzen A."/>
            <person name="He G."/>
            <person name="Yan M."/>
            <person name="Ng V."/>
            <person name="Cullen D."/>
            <person name="Martin F."/>
            <person name="Rosso M.-N."/>
            <person name="Henrissat B."/>
            <person name="Hibbett D."/>
            <person name="Martinez A.T."/>
            <person name="Grigoriev I.V."/>
        </authorList>
    </citation>
    <scope>NUCLEOTIDE SEQUENCE</scope>
    <source>
        <strain evidence="6">CBS 247.69</strain>
    </source>
</reference>
<dbReference type="AlphaFoldDB" id="A0A9P5YFZ2"/>
<dbReference type="PANTHER" id="PTHR30480">
    <property type="entry name" value="BETA-HEXOSAMINIDASE-RELATED"/>
    <property type="match status" value="1"/>
</dbReference>
<keyword evidence="3" id="KW-0326">Glycosidase</keyword>
<feature type="domain" description="Glycoside hydrolase family 3 N-terminal" evidence="5">
    <location>
        <begin position="42"/>
        <end position="344"/>
    </location>
</feature>
<proteinExistence type="inferred from homology"/>
<comment type="similarity">
    <text evidence="1">Belongs to the glycosyl hydrolase 3 family.</text>
</comment>
<accession>A0A9P5YFZ2</accession>
<evidence type="ECO:0000256" key="4">
    <source>
        <dbReference type="SAM" id="SignalP"/>
    </source>
</evidence>